<feature type="region of interest" description="Disordered" evidence="2">
    <location>
        <begin position="77"/>
        <end position="134"/>
    </location>
</feature>
<organism evidence="3 4">
    <name type="scientific">Balaenoptera musculus</name>
    <name type="common">Blue whale</name>
    <dbReference type="NCBI Taxonomy" id="9771"/>
    <lineage>
        <taxon>Eukaryota</taxon>
        <taxon>Metazoa</taxon>
        <taxon>Chordata</taxon>
        <taxon>Craniata</taxon>
        <taxon>Vertebrata</taxon>
        <taxon>Euteleostomi</taxon>
        <taxon>Mammalia</taxon>
        <taxon>Eutheria</taxon>
        <taxon>Laurasiatheria</taxon>
        <taxon>Artiodactyla</taxon>
        <taxon>Whippomorpha</taxon>
        <taxon>Cetacea</taxon>
        <taxon>Mysticeti</taxon>
        <taxon>Balaenopteridae</taxon>
        <taxon>Balaenoptera</taxon>
    </lineage>
</organism>
<evidence type="ECO:0000256" key="1">
    <source>
        <dbReference type="ARBA" id="ARBA00009380"/>
    </source>
</evidence>
<evidence type="ECO:0000313" key="3">
    <source>
        <dbReference type="Proteomes" id="UP000694857"/>
    </source>
</evidence>
<reference evidence="4" key="1">
    <citation type="submission" date="2025-08" db="UniProtKB">
        <authorList>
            <consortium name="RefSeq"/>
        </authorList>
    </citation>
    <scope>IDENTIFICATION</scope>
    <source>
        <tissue evidence="4">Epidermis and Blubber</tissue>
    </source>
</reference>
<feature type="compositionally biased region" description="Basic residues" evidence="2">
    <location>
        <begin position="80"/>
        <end position="89"/>
    </location>
</feature>
<protein>
    <submittedName>
        <fullName evidence="4">Nuclear protein 2</fullName>
    </submittedName>
</protein>
<dbReference type="PANTHER" id="PTHR17149:SF3">
    <property type="entry name" value="NUCLEAR PROTEIN 2"/>
    <property type="match status" value="1"/>
</dbReference>
<comment type="similarity">
    <text evidence="1">Belongs to the NUPR family.</text>
</comment>
<evidence type="ECO:0000313" key="4">
    <source>
        <dbReference type="RefSeq" id="XP_036682681.1"/>
    </source>
</evidence>
<feature type="compositionally biased region" description="Basic residues" evidence="2">
    <location>
        <begin position="103"/>
        <end position="115"/>
    </location>
</feature>
<feature type="region of interest" description="Disordered" evidence="2">
    <location>
        <begin position="194"/>
        <end position="215"/>
    </location>
</feature>
<dbReference type="InterPro" id="IPR018792">
    <property type="entry name" value="NUPR1-like"/>
</dbReference>
<dbReference type="GO" id="GO:0045786">
    <property type="term" value="P:negative regulation of cell cycle"/>
    <property type="evidence" value="ECO:0007669"/>
    <property type="project" value="TreeGrafter"/>
</dbReference>
<dbReference type="Proteomes" id="UP000694857">
    <property type="component" value="Chromosome 15"/>
</dbReference>
<sequence>MTPAQLCSCPRRGALGEHPSPNARGAGRTRGWPCLVEFCQIPFSLRRRTGRDGGGDHGSRCQIAEASRGVPSRLCDVGPRPRHLRRSQSKRWVGGWGGGSRNSRARGRARATRRPGARDPAFPGVQGQAQPPPPEAWPLVGSEEELYDCPDYYYLRDFPACGAGRSKGRTRRERELRTNWRVPGGHERRIAQKLLNGQRKRRQRQLQPRPRTRLA</sequence>
<dbReference type="Pfam" id="PF10195">
    <property type="entry name" value="Phospho_p8"/>
    <property type="match status" value="1"/>
</dbReference>
<dbReference type="CTD" id="389493"/>
<gene>
    <name evidence="4" type="primary">NUPR2</name>
</gene>
<keyword evidence="3" id="KW-1185">Reference proteome</keyword>
<dbReference type="OrthoDB" id="10030453at2759"/>
<feature type="compositionally biased region" description="Low complexity" evidence="2">
    <location>
        <begin position="118"/>
        <end position="129"/>
    </location>
</feature>
<feature type="compositionally biased region" description="Basic residues" evidence="2">
    <location>
        <begin position="198"/>
        <end position="215"/>
    </location>
</feature>
<evidence type="ECO:0000256" key="2">
    <source>
        <dbReference type="SAM" id="MobiDB-lite"/>
    </source>
</evidence>
<dbReference type="RefSeq" id="XP_036682681.1">
    <property type="nucleotide sequence ID" value="XM_036826786.1"/>
</dbReference>
<dbReference type="AlphaFoldDB" id="A0A8B8VCW6"/>
<dbReference type="PANTHER" id="PTHR17149">
    <property type="entry name" value="NUCLEAR PROTEIN 1 AND 2"/>
    <property type="match status" value="1"/>
</dbReference>
<dbReference type="KEGG" id="bmus:118881665"/>
<proteinExistence type="inferred from homology"/>
<dbReference type="GO" id="GO:0005634">
    <property type="term" value="C:nucleus"/>
    <property type="evidence" value="ECO:0007669"/>
    <property type="project" value="TreeGrafter"/>
</dbReference>
<dbReference type="GeneID" id="118881665"/>
<dbReference type="GO" id="GO:0006357">
    <property type="term" value="P:regulation of transcription by RNA polymerase II"/>
    <property type="evidence" value="ECO:0007669"/>
    <property type="project" value="TreeGrafter"/>
</dbReference>
<dbReference type="GO" id="GO:0008285">
    <property type="term" value="P:negative regulation of cell population proliferation"/>
    <property type="evidence" value="ECO:0007669"/>
    <property type="project" value="TreeGrafter"/>
</dbReference>
<accession>A0A8B8VCW6</accession>
<name>A0A8B8VCW6_BALMU</name>